<name>A0ABX8DHS3_9GAMM</name>
<dbReference type="Pfam" id="PF01963">
    <property type="entry name" value="TraB_PrgY_gumN"/>
    <property type="match status" value="1"/>
</dbReference>
<sequence>MASTSRWKGLLWVFALFLSKVAVAVPALTPLFYQVDYQGKTAWILGSFHVGKADFYPLPASIHQALAQSSALVLEADIQDPQMPQWVQQYGMQPIKADSETQQLVDNYCQPLGICQQLAQFSPWLQSVQISMLRFARMGLSPQFGVEQQLLRLKGSKPLLQLETAQGQLQMLASFEPKIQWAMVRDSIQAPDVDIQALVDAWQRGDRQTIARLIQQQMQAQGGEPMLDKMLWQRNRQMSQRLQQLLQQQAKPLFVAVGSAHLAGDYNLLDYLQQAGANVRDCWQVSCDINTEQSALLPQKMDIAPQ</sequence>
<dbReference type="CDD" id="cd14789">
    <property type="entry name" value="Tiki"/>
    <property type="match status" value="1"/>
</dbReference>
<organism evidence="1 2">
    <name type="scientific">Shewanella dokdonensis</name>
    <dbReference type="NCBI Taxonomy" id="712036"/>
    <lineage>
        <taxon>Bacteria</taxon>
        <taxon>Pseudomonadati</taxon>
        <taxon>Pseudomonadota</taxon>
        <taxon>Gammaproteobacteria</taxon>
        <taxon>Alteromonadales</taxon>
        <taxon>Shewanellaceae</taxon>
        <taxon>Shewanella</taxon>
    </lineage>
</organism>
<keyword evidence="2" id="KW-1185">Reference proteome</keyword>
<evidence type="ECO:0000313" key="1">
    <source>
        <dbReference type="EMBL" id="QVK24196.1"/>
    </source>
</evidence>
<dbReference type="InterPro" id="IPR047111">
    <property type="entry name" value="YbaP-like"/>
</dbReference>
<dbReference type="InterPro" id="IPR002816">
    <property type="entry name" value="TraB/PrgY/GumN_fam"/>
</dbReference>
<reference evidence="1 2" key="1">
    <citation type="journal article" date="2012" name="Int. J. Syst. Evol. Microbiol.">
        <title>Shewanella dokdonensis sp. nov., isolated from seawater.</title>
        <authorList>
            <person name="Sung H.R."/>
            <person name="Yoon J.H."/>
            <person name="Ghim S.Y."/>
        </authorList>
    </citation>
    <scope>NUCLEOTIDE SEQUENCE [LARGE SCALE GENOMIC DNA]</scope>
    <source>
        <strain evidence="1 2">DSM 23626</strain>
    </source>
</reference>
<dbReference type="PANTHER" id="PTHR40590:SF1">
    <property type="entry name" value="CYTOPLASMIC PROTEIN"/>
    <property type="match status" value="1"/>
</dbReference>
<gene>
    <name evidence="1" type="ORF">KHX94_06395</name>
</gene>
<protein>
    <submittedName>
        <fullName evidence="1">TraB/GumN family protein</fullName>
    </submittedName>
</protein>
<accession>A0ABX8DHS3</accession>
<dbReference type="Proteomes" id="UP000676428">
    <property type="component" value="Chromosome"/>
</dbReference>
<proteinExistence type="predicted"/>
<dbReference type="EMBL" id="CP074572">
    <property type="protein sequence ID" value="QVK24196.1"/>
    <property type="molecule type" value="Genomic_DNA"/>
</dbReference>
<dbReference type="PANTHER" id="PTHR40590">
    <property type="entry name" value="CYTOPLASMIC PROTEIN-RELATED"/>
    <property type="match status" value="1"/>
</dbReference>
<dbReference type="RefSeq" id="WP_213682802.1">
    <property type="nucleotide sequence ID" value="NZ_CP074572.1"/>
</dbReference>
<evidence type="ECO:0000313" key="2">
    <source>
        <dbReference type="Proteomes" id="UP000676428"/>
    </source>
</evidence>